<dbReference type="Gene3D" id="1.10.238.150">
    <property type="entry name" value="Formin, FH3 diaphanous domain"/>
    <property type="match status" value="1"/>
</dbReference>
<dbReference type="InterPro" id="IPR014768">
    <property type="entry name" value="GBD/FH3_dom"/>
</dbReference>
<dbReference type="SUPFAM" id="SSF48371">
    <property type="entry name" value="ARM repeat"/>
    <property type="match status" value="1"/>
</dbReference>
<evidence type="ECO:0000313" key="5">
    <source>
        <dbReference type="Proteomes" id="UP000005239"/>
    </source>
</evidence>
<proteinExistence type="inferred from homology"/>
<dbReference type="InterPro" id="IPR010472">
    <property type="entry name" value="FH3_dom"/>
</dbReference>
<dbReference type="AlphaFoldDB" id="A0A2A6C696"/>
<dbReference type="PROSITE" id="PS51444">
    <property type="entry name" value="FH2"/>
    <property type="match status" value="1"/>
</dbReference>
<dbReference type="SMART" id="SM01140">
    <property type="entry name" value="Drf_GBD"/>
    <property type="match status" value="1"/>
</dbReference>
<organism evidence="4 5">
    <name type="scientific">Pristionchus pacificus</name>
    <name type="common">Parasitic nematode worm</name>
    <dbReference type="NCBI Taxonomy" id="54126"/>
    <lineage>
        <taxon>Eukaryota</taxon>
        <taxon>Metazoa</taxon>
        <taxon>Ecdysozoa</taxon>
        <taxon>Nematoda</taxon>
        <taxon>Chromadorea</taxon>
        <taxon>Rhabditida</taxon>
        <taxon>Rhabditina</taxon>
        <taxon>Diplogasteromorpha</taxon>
        <taxon>Diplogasteroidea</taxon>
        <taxon>Neodiplogasteridae</taxon>
        <taxon>Pristionchus</taxon>
    </lineage>
</organism>
<dbReference type="InterPro" id="IPR051425">
    <property type="entry name" value="Formin_Homology"/>
</dbReference>
<reference evidence="5" key="1">
    <citation type="journal article" date="2008" name="Nat. Genet.">
        <title>The Pristionchus pacificus genome provides a unique perspective on nematode lifestyle and parasitism.</title>
        <authorList>
            <person name="Dieterich C."/>
            <person name="Clifton S.W."/>
            <person name="Schuster L.N."/>
            <person name="Chinwalla A."/>
            <person name="Delehaunty K."/>
            <person name="Dinkelacker I."/>
            <person name="Fulton L."/>
            <person name="Fulton R."/>
            <person name="Godfrey J."/>
            <person name="Minx P."/>
            <person name="Mitreva M."/>
            <person name="Roeseler W."/>
            <person name="Tian H."/>
            <person name="Witte H."/>
            <person name="Yang S.P."/>
            <person name="Wilson R.K."/>
            <person name="Sommer R.J."/>
        </authorList>
    </citation>
    <scope>NUCLEOTIDE SEQUENCE [LARGE SCALE GENOMIC DNA]</scope>
    <source>
        <strain evidence="5">PS312</strain>
    </source>
</reference>
<dbReference type="GO" id="GO:0003779">
    <property type="term" value="F:actin binding"/>
    <property type="evidence" value="ECO:0007669"/>
    <property type="project" value="InterPro"/>
</dbReference>
<feature type="compositionally biased region" description="Pro residues" evidence="3">
    <location>
        <begin position="510"/>
        <end position="528"/>
    </location>
</feature>
<dbReference type="SMART" id="SM00498">
    <property type="entry name" value="FH2"/>
    <property type="match status" value="1"/>
</dbReference>
<evidence type="ECO:0000313" key="4">
    <source>
        <dbReference type="EnsemblMetazoa" id="PPA18277.1"/>
    </source>
</evidence>
<dbReference type="GO" id="GO:0031267">
    <property type="term" value="F:small GTPase binding"/>
    <property type="evidence" value="ECO:0007669"/>
    <property type="project" value="InterPro"/>
</dbReference>
<reference evidence="4" key="2">
    <citation type="submission" date="2022-06" db="UniProtKB">
        <authorList>
            <consortium name="EnsemblMetazoa"/>
        </authorList>
    </citation>
    <scope>IDENTIFICATION</scope>
    <source>
        <strain evidence="4">PS312</strain>
    </source>
</reference>
<dbReference type="PROSITE" id="PS51232">
    <property type="entry name" value="GBD_FH3"/>
    <property type="match status" value="1"/>
</dbReference>
<dbReference type="SUPFAM" id="SSF101447">
    <property type="entry name" value="Formin homology 2 domain (FH2 domain)"/>
    <property type="match status" value="1"/>
</dbReference>
<dbReference type="Pfam" id="PF06371">
    <property type="entry name" value="Drf_GBD"/>
    <property type="match status" value="1"/>
</dbReference>
<protein>
    <submittedName>
        <fullName evidence="4">Daam-1</fullName>
    </submittedName>
</protein>
<dbReference type="InterPro" id="IPR010473">
    <property type="entry name" value="GTPase-bd"/>
</dbReference>
<keyword evidence="2" id="KW-0175">Coiled coil</keyword>
<dbReference type="Gene3D" id="1.20.58.2220">
    <property type="entry name" value="Formin, FH2 domain"/>
    <property type="match status" value="1"/>
</dbReference>
<dbReference type="Gene3D" id="1.25.10.10">
    <property type="entry name" value="Leucine-rich Repeat Variant"/>
    <property type="match status" value="1"/>
</dbReference>
<evidence type="ECO:0000256" key="2">
    <source>
        <dbReference type="ARBA" id="ARBA00023054"/>
    </source>
</evidence>
<feature type="region of interest" description="Disordered" evidence="3">
    <location>
        <begin position="337"/>
        <end position="356"/>
    </location>
</feature>
<dbReference type="GO" id="GO:0030838">
    <property type="term" value="P:positive regulation of actin filament polymerization"/>
    <property type="evidence" value="ECO:0000318"/>
    <property type="project" value="GO_Central"/>
</dbReference>
<feature type="region of interest" description="Disordered" evidence="3">
    <location>
        <begin position="456"/>
        <end position="549"/>
    </location>
</feature>
<dbReference type="Pfam" id="PF06367">
    <property type="entry name" value="Drf_FH3"/>
    <property type="match status" value="1"/>
</dbReference>
<dbReference type="InterPro" id="IPR042201">
    <property type="entry name" value="FH2_Formin_sf"/>
</dbReference>
<dbReference type="OrthoDB" id="1104827at2759"/>
<dbReference type="Pfam" id="PF02181">
    <property type="entry name" value="FH2"/>
    <property type="match status" value="1"/>
</dbReference>
<dbReference type="GO" id="GO:0030036">
    <property type="term" value="P:actin cytoskeleton organization"/>
    <property type="evidence" value="ECO:0007669"/>
    <property type="project" value="InterPro"/>
</dbReference>
<gene>
    <name evidence="4" type="primary">WBGene00107831</name>
</gene>
<accession>A0A2A6C696</accession>
<dbReference type="PANTHER" id="PTHR45725:SF1">
    <property type="entry name" value="DISHEVELLED ASSOCIATED ACTIVATOR OF MORPHOGENESIS, ISOFORM D"/>
    <property type="match status" value="1"/>
</dbReference>
<dbReference type="SMART" id="SM01139">
    <property type="entry name" value="Drf_FH3"/>
    <property type="match status" value="1"/>
</dbReference>
<keyword evidence="5" id="KW-1185">Reference proteome</keyword>
<evidence type="ECO:0000256" key="3">
    <source>
        <dbReference type="SAM" id="MobiDB-lite"/>
    </source>
</evidence>
<accession>A0A8R1UC38</accession>
<dbReference type="Gene3D" id="1.10.20.40">
    <property type="entry name" value="Formin, diaphanous GTPase-binding domain"/>
    <property type="match status" value="1"/>
</dbReference>
<dbReference type="InterPro" id="IPR016024">
    <property type="entry name" value="ARM-type_fold"/>
</dbReference>
<comment type="similarity">
    <text evidence="1">Belongs to the formin homology family. Diaphanous subfamily.</text>
</comment>
<dbReference type="EnsemblMetazoa" id="PPA18277.1">
    <property type="protein sequence ID" value="PPA18277.1"/>
    <property type="gene ID" value="WBGene00107831"/>
</dbReference>
<dbReference type="Proteomes" id="UP000005239">
    <property type="component" value="Unassembled WGS sequence"/>
</dbReference>
<dbReference type="PANTHER" id="PTHR45725">
    <property type="entry name" value="FORMIN HOMOLOGY 2 FAMILY MEMBER"/>
    <property type="match status" value="1"/>
</dbReference>
<dbReference type="InterPro" id="IPR044933">
    <property type="entry name" value="DIA_GBD_sf"/>
</dbReference>
<feature type="compositionally biased region" description="Basic and acidic residues" evidence="3">
    <location>
        <begin position="456"/>
        <end position="466"/>
    </location>
</feature>
<sequence>MSVLNDWVDRVLACFYREDDKGGGKGPPEPPDLLDPATLSDADLEEQFHSMLAQLELSDEKARELAGQSTEKKRAMLRSHATQLSPSSVSTLTAILSALLTRVETRSLPPLLEDSPLVTQLQDVVTALRTSEQSFLEEFIAAAGLSLLTSLLSLSTVQTPSSARIAFFILASIRALLNSNHGRKEVLSSANCLLSIASSIQIVDIRVKIAAIEILSGLCFATAADDDEGGPTRVLEALTEATKPLGERTRFQRLVDDLHREFHSERETDRLRTSIMSLLNALLRTGQAEESTEFRLHLRYELLALGINEVLENCRGEASPRLADHIELFEMMRKEDEMSLSKKRDDSGASSPVDFESPGGMAEALAARLSNSVALNHFISLLQHLFMVPSDETHIPLWRLFDLVLQHICLQSTLTGISDVQKGLPTIDMADVMCRLRSHGEYERVEKELELTRHQLKEEKRRREEVEGAGTIASLPSVSPPASPSSMSSSGFSSGASNADTASISSTLPPVCPPALAPPPPPPPPPPLGGLGHQPIKKKNDKNVPKPRTALKTLNWRKIPADRVKGTAWESMEDEKMYKTLDLVSLETQFAAPSGQKDDDTVSIAGTISRGRREKIAVVDSRKAQNCTIMLNRLRMSNRDIRRSLLAMDDRIPKDMIEQMLKFVPSEREKRQLKEVVSRFGNASSCLTTADAFLYEISEIPRYEQRLKCLHIIRSFKERLDLLEPSIQVVSRCCVSVSSSRRLCQFLSLVLAVGNYLNYGKRSGDASAFEISSLLSLSDLKSTLRADRSLLHHLCQILDSSFPEVAKLRLELGPLQEAARFNKTEVLAELRSLERAVSTVRAAMEEIASTPSAADTPPVEGDQFTAVARAFVESAHEEFTTLERAFFKMQAEMWQEHEQEVQVKRQTIARSFFARKNRKRDKERDFDQLISALQSGEIFSDELSRLRTSFRVPGRAPASSTVGVR</sequence>
<dbReference type="InterPro" id="IPR015425">
    <property type="entry name" value="FH2_Formin"/>
</dbReference>
<dbReference type="FunFam" id="1.25.10.10:FF:001923">
    <property type="entry name" value="Protein CBR-DAAM-1"/>
    <property type="match status" value="1"/>
</dbReference>
<feature type="compositionally biased region" description="Basic and acidic residues" evidence="3">
    <location>
        <begin position="337"/>
        <end position="347"/>
    </location>
</feature>
<feature type="compositionally biased region" description="Low complexity" evidence="3">
    <location>
        <begin position="484"/>
        <end position="499"/>
    </location>
</feature>
<evidence type="ECO:0000256" key="1">
    <source>
        <dbReference type="ARBA" id="ARBA00008214"/>
    </source>
</evidence>
<dbReference type="InterPro" id="IPR011989">
    <property type="entry name" value="ARM-like"/>
</dbReference>
<name>A0A2A6C696_PRIPA</name>